<dbReference type="Proteomes" id="UP000007431">
    <property type="component" value="Unassembled WGS sequence"/>
</dbReference>
<dbReference type="PANTHER" id="PTHR11954:SF6">
    <property type="entry name" value="MACROPHAGE MIGRATION INHIBITORY FACTOR"/>
    <property type="match status" value="1"/>
</dbReference>
<evidence type="ECO:0000256" key="7">
    <source>
        <dbReference type="ARBA" id="ARBA00036823"/>
    </source>
</evidence>
<dbReference type="GO" id="GO:0050178">
    <property type="term" value="F:phenylpyruvate tautomerase activity"/>
    <property type="evidence" value="ECO:0007669"/>
    <property type="project" value="UniProtKB-EC"/>
</dbReference>
<evidence type="ECO:0000256" key="6">
    <source>
        <dbReference type="ARBA" id="ARBA00036735"/>
    </source>
</evidence>
<keyword evidence="14" id="KW-1185">Reference proteome</keyword>
<protein>
    <recommendedName>
        <fullName evidence="12">L-dopachrome isomerase</fullName>
        <ecNumber evidence="9">5.3.2.1</ecNumber>
        <ecNumber evidence="8">5.3.3.12</ecNumber>
    </recommendedName>
    <alternativeName>
        <fullName evidence="10">L-dopachrome tautomerase</fullName>
    </alternativeName>
    <alternativeName>
        <fullName evidence="11">Phenylpyruvate tautomerase</fullName>
    </alternativeName>
</protein>
<dbReference type="Gene3D" id="3.30.429.10">
    <property type="entry name" value="Macrophage Migration Inhibitory Factor"/>
    <property type="match status" value="1"/>
</dbReference>
<comment type="similarity">
    <text evidence="2">Belongs to the MIF family.</text>
</comment>
<dbReference type="GeneID" id="9586790"/>
<organism evidence="14">
    <name type="scientific">Schizophyllum commune (strain H4-8 / FGSC 9210)</name>
    <name type="common">Split gill fungus</name>
    <dbReference type="NCBI Taxonomy" id="578458"/>
    <lineage>
        <taxon>Eukaryota</taxon>
        <taxon>Fungi</taxon>
        <taxon>Dikarya</taxon>
        <taxon>Basidiomycota</taxon>
        <taxon>Agaricomycotina</taxon>
        <taxon>Agaricomycetes</taxon>
        <taxon>Agaricomycetidae</taxon>
        <taxon>Agaricales</taxon>
        <taxon>Schizophyllaceae</taxon>
        <taxon>Schizophyllum</taxon>
    </lineage>
</organism>
<dbReference type="InterPro" id="IPR014347">
    <property type="entry name" value="Tautomerase/MIF_sf"/>
</dbReference>
<comment type="catalytic activity">
    <reaction evidence="6">
        <text>3-phenylpyruvate = enol-phenylpyruvate</text>
        <dbReference type="Rhea" id="RHEA:17097"/>
        <dbReference type="ChEBI" id="CHEBI:16815"/>
        <dbReference type="ChEBI" id="CHEBI:18005"/>
        <dbReference type="EC" id="5.3.2.1"/>
    </reaction>
</comment>
<keyword evidence="3" id="KW-0202">Cytokine</keyword>
<comment type="catalytic activity">
    <reaction evidence="7">
        <text>L-dopachrome = 5,6-dihydroxyindole-2-carboxylate</text>
        <dbReference type="Rhea" id="RHEA:13041"/>
        <dbReference type="ChEBI" id="CHEBI:16875"/>
        <dbReference type="ChEBI" id="CHEBI:57509"/>
        <dbReference type="EC" id="5.3.3.12"/>
    </reaction>
</comment>
<evidence type="ECO:0000256" key="10">
    <source>
        <dbReference type="ARBA" id="ARBA00041631"/>
    </source>
</evidence>
<evidence type="ECO:0000256" key="9">
    <source>
        <dbReference type="ARBA" id="ARBA00039086"/>
    </source>
</evidence>
<feature type="non-terminal residue" evidence="13">
    <location>
        <position position="106"/>
    </location>
</feature>
<dbReference type="InParanoid" id="D8PTP5"/>
<dbReference type="OrthoDB" id="255819at2759"/>
<dbReference type="KEGG" id="scm:SCHCO_02604525"/>
<dbReference type="Pfam" id="PF01187">
    <property type="entry name" value="MIF"/>
    <property type="match status" value="1"/>
</dbReference>
<evidence type="ECO:0000256" key="2">
    <source>
        <dbReference type="ARBA" id="ARBA00005851"/>
    </source>
</evidence>
<evidence type="ECO:0000313" key="14">
    <source>
        <dbReference type="Proteomes" id="UP000007431"/>
    </source>
</evidence>
<name>D8PTP5_SCHCM</name>
<dbReference type="AlphaFoldDB" id="D8PTP5"/>
<evidence type="ECO:0000256" key="5">
    <source>
        <dbReference type="ARBA" id="ARBA00023235"/>
    </source>
</evidence>
<comment type="subcellular location">
    <subcellularLocation>
        <location evidence="1">Secreted</location>
    </subcellularLocation>
</comment>
<dbReference type="RefSeq" id="XP_003036252.1">
    <property type="nucleotide sequence ID" value="XM_003036206.1"/>
</dbReference>
<dbReference type="OMA" id="TTIAKMW"/>
<dbReference type="VEuPathDB" id="FungiDB:SCHCODRAFT_02604525"/>
<evidence type="ECO:0000256" key="11">
    <source>
        <dbReference type="ARBA" id="ARBA00041912"/>
    </source>
</evidence>
<evidence type="ECO:0000256" key="12">
    <source>
        <dbReference type="ARBA" id="ARBA00042730"/>
    </source>
</evidence>
<evidence type="ECO:0000256" key="3">
    <source>
        <dbReference type="ARBA" id="ARBA00022514"/>
    </source>
</evidence>
<evidence type="ECO:0000313" key="13">
    <source>
        <dbReference type="EMBL" id="EFJ01350.1"/>
    </source>
</evidence>
<dbReference type="SUPFAM" id="SSF55331">
    <property type="entry name" value="Tautomerase/MIF"/>
    <property type="match status" value="1"/>
</dbReference>
<keyword evidence="5" id="KW-0413">Isomerase</keyword>
<evidence type="ECO:0000256" key="8">
    <source>
        <dbReference type="ARBA" id="ARBA00038932"/>
    </source>
</evidence>
<keyword evidence="4" id="KW-0964">Secreted</keyword>
<dbReference type="GO" id="GO:0005615">
    <property type="term" value="C:extracellular space"/>
    <property type="evidence" value="ECO:0007669"/>
    <property type="project" value="UniProtKB-KW"/>
</dbReference>
<evidence type="ECO:0000256" key="1">
    <source>
        <dbReference type="ARBA" id="ARBA00004613"/>
    </source>
</evidence>
<dbReference type="HOGENOM" id="CLU_129906_1_0_1"/>
<accession>D8PTP5</accession>
<proteinExistence type="inferred from homology"/>
<dbReference type="InterPro" id="IPR001398">
    <property type="entry name" value="Macrophage_inhib_fac"/>
</dbReference>
<dbReference type="EC" id="5.3.3.12" evidence="8"/>
<dbReference type="STRING" id="578458.D8PTP5"/>
<dbReference type="GO" id="GO:0004167">
    <property type="term" value="F:dopachrome isomerase activity"/>
    <property type="evidence" value="ECO:0007669"/>
    <property type="project" value="UniProtKB-EC"/>
</dbReference>
<dbReference type="EMBL" id="GL377303">
    <property type="protein sequence ID" value="EFJ01350.1"/>
    <property type="molecule type" value="Genomic_DNA"/>
</dbReference>
<reference evidence="13 14" key="1">
    <citation type="journal article" date="2010" name="Nat. Biotechnol.">
        <title>Genome sequence of the model mushroom Schizophyllum commune.</title>
        <authorList>
            <person name="Ohm R.A."/>
            <person name="de Jong J.F."/>
            <person name="Lugones L.G."/>
            <person name="Aerts A."/>
            <person name="Kothe E."/>
            <person name="Stajich J.E."/>
            <person name="de Vries R.P."/>
            <person name="Record E."/>
            <person name="Levasseur A."/>
            <person name="Baker S.E."/>
            <person name="Bartholomew K.A."/>
            <person name="Coutinho P.M."/>
            <person name="Erdmann S."/>
            <person name="Fowler T.J."/>
            <person name="Gathman A.C."/>
            <person name="Lombard V."/>
            <person name="Henrissat B."/>
            <person name="Knabe N."/>
            <person name="Kuees U."/>
            <person name="Lilly W.W."/>
            <person name="Lindquist E."/>
            <person name="Lucas S."/>
            <person name="Magnuson J.K."/>
            <person name="Piumi F."/>
            <person name="Raudaskoski M."/>
            <person name="Salamov A."/>
            <person name="Schmutz J."/>
            <person name="Schwarze F.W.M.R."/>
            <person name="vanKuyk P.A."/>
            <person name="Horton J.S."/>
            <person name="Grigoriev I.V."/>
            <person name="Woesten H.A.B."/>
        </authorList>
    </citation>
    <scope>NUCLEOTIDE SEQUENCE [LARGE SCALE GENOMIC DNA]</scope>
    <source>
        <strain evidence="14">H4-8 / FGSC 9210</strain>
    </source>
</reference>
<gene>
    <name evidence="13" type="ORF">SCHCODRAFT_106144</name>
</gene>
<dbReference type="EC" id="5.3.2.1" evidence="9"/>
<sequence length="106" mass="11868">MPVLDLKTNVKPADEKAFVLAFSKAAAEALDRPEEWVQVSVIYNQNLAYGGTFEPSAQVHVAAIQRLSVTRNPEIGDKLKAFFEKELGVPKGRCNIIYYDPQLIFQ</sequence>
<dbReference type="PANTHER" id="PTHR11954">
    <property type="entry name" value="D-DOPACHROME DECARBOXYLASE"/>
    <property type="match status" value="1"/>
</dbReference>
<evidence type="ECO:0000256" key="4">
    <source>
        <dbReference type="ARBA" id="ARBA00022525"/>
    </source>
</evidence>